<dbReference type="InterPro" id="IPR003409">
    <property type="entry name" value="MORN"/>
</dbReference>
<dbReference type="SUPFAM" id="SSF82185">
    <property type="entry name" value="Histone H3 K4-specific methyltransferase SET7/9 N-terminal domain"/>
    <property type="match status" value="2"/>
</dbReference>
<feature type="region of interest" description="Disordered" evidence="2">
    <location>
        <begin position="1660"/>
        <end position="1795"/>
    </location>
</feature>
<proteinExistence type="predicted"/>
<gene>
    <name evidence="3" type="ORF">Cvel_3641</name>
</gene>
<feature type="region of interest" description="Disordered" evidence="2">
    <location>
        <begin position="1462"/>
        <end position="1486"/>
    </location>
</feature>
<dbReference type="PANTHER" id="PTHR23084">
    <property type="entry name" value="PHOSPHATIDYLINOSITOL-4-PHOSPHATE 5-KINASE RELATED"/>
    <property type="match status" value="1"/>
</dbReference>
<keyword evidence="1" id="KW-0677">Repeat</keyword>
<feature type="compositionally biased region" description="Basic and acidic residues" evidence="2">
    <location>
        <begin position="1755"/>
        <end position="1767"/>
    </location>
</feature>
<feature type="compositionally biased region" description="Acidic residues" evidence="2">
    <location>
        <begin position="1722"/>
        <end position="1754"/>
    </location>
</feature>
<dbReference type="PANTHER" id="PTHR23084:SF263">
    <property type="entry name" value="MORN REPEAT-CONTAINING PROTEIN 1"/>
    <property type="match status" value="1"/>
</dbReference>
<sequence>MQGLSIGQMFFRQAQARGYRSLHSPFHTSKLDFADLPATTARLLFNEFRDLCAFIVYAGQKDLDILKNEAIEEWTHDFGERELPPCPDRDRQDLLERNFESFISAISELRLSSEARRTELCSRAKSEFRRWLRDQNVEDDEREFVHISSVVRARCKKGTLGRNEDVTMVGVRLSMAGSARARQQQAEVLDSEENAGGAVVNRTLTRFAGLLSSAAQRGESQDTGQFKCALHFVIPASTLKEKNTVWQPDALNATPAETRQLETVGDDVFASRKFFEAVCRSVKLQHLEAITWDYAGKCLNYPECPHLRTATEFHALSPGGEGGQATSSTPYRTGLERSKSALRHTRSRLDFGEFPEEVKVGEVQSLKKQGTQLSTVEIGTSPFHRLGTQGSMHGEALQWIPRIRGVSEAQVKEELVSYSDRYGATLDSRGQVVIEDFLTGRQSVLSGPGTRGHAREEEGTYVLSIVVAKQTEETIRNIDRQPVQLKLSRLQIETQVEREARLAAAAAFGGNGNADADDGGDDVEAEDIRLGSLVDTRPFMDFGEDPRSGDPPFRLQLVEVSPAASPPCELALTDEAGSVIWSSNDKVVKKRIDHQATIITLYAGRQVDLNMAENKNMLMNVDSHGLENVPADPAQRSRFDAVLKHGLEPENLIHFEPDNQALQEADNPDDVPMPSFCFRWDEEVHAEPAKWETDATESSWPALQFRMPPESWRRFKAVVAYHKMHKTRLVIDGYQGGVKAVRGVPDAYMRHGHDSVQVFFKPKSKDELEGRLLTRIRMAKYSGSFYDHVFDGEGQYFKYDPPKKEDFRLACEERRLLCEQNEALVYQGGWLKGKRHGTQCFQRLEIPAGRKGSRGVLVYRYVGNFQHDHMVGEHVTLTLDLASAEARGLSGAFCETGHFYGEFDEATHRTLSEIRSSIKSARDSAALEARSRGSVLDPEGEVDALTAEENRMAAEKKARACIPLQVKVVPPSEEKLQQIAGSRAIDLKAYEEDRDVIIVYKGPFRNREVDAVVPEIWTPNSAFLRFDESLWTHKAKLQKDQPGRYQVAFTSNPISLESFLPHVGFDALADDFGGRAESTILPTSSAAGAGTGITSAPQQSGEIPESFAVRRVAPSFSKEVEGHGDFRRQTFDSLNVAAAHRGNESPDVPLLSSIPAPYRFMTGPSALIVYADGTTYKGEVYGGMPHGPGRMETRPHGRAEEFLSLEGIFHYGRPHCKADEETEECVLTELPEKKNAAGEKHPPSVWRGPMKDGQRWGDGVLELEGGNLRLSAFFLDDLPNENIEIQLKTPDLQQKYNCALFKSSCDDFGTDRMTGLEKYRRRIKEGRSGATRPRDGSRILQMETIDGTKFKGAALGLVPHGQATMESKTKKGTELKIEGKFENGKLRGPASIWHNGKLVFQGNFEDGLPEGQGTHYVKGDRNVFYKGNYSKGKREGHGTCRSDLGWQYTGLWYKDYPNDPNGKYEDNSGQSGTYKVENGKRVGPSHESMRAYKEQIEGIPECNWVRGSNQLPPGQPLLCERGCSTHGDGLCRCGPCCQKCCCAPCKCFYRSDPPSAEEIVGPPPTQKEKALLMPPLISEVPEWPREMVARIRLPEDLMDLVFSSGVGLWAKHRDTVKENERRVMPSGTIREEHRDLFDDHDRRQDFVKWQRERMEAHIAETKRILKGKASSSRRTSREKYREKKGRKATGAAGGAGKRPNAITAAPATAGGPLSQGFRELGEGGEEDDRDGDDREEVADEQYEQKEEEEEDDDRAMELEAKTLEDAAPHPPTEVPSAAGELRVPEKPKVRRVSLQ</sequence>
<name>A0A0G4FS18_9ALVE</name>
<evidence type="ECO:0000256" key="2">
    <source>
        <dbReference type="SAM" id="MobiDB-lite"/>
    </source>
</evidence>
<organism evidence="3">
    <name type="scientific">Chromera velia CCMP2878</name>
    <dbReference type="NCBI Taxonomy" id="1169474"/>
    <lineage>
        <taxon>Eukaryota</taxon>
        <taxon>Sar</taxon>
        <taxon>Alveolata</taxon>
        <taxon>Colpodellida</taxon>
        <taxon>Chromeraceae</taxon>
        <taxon>Chromera</taxon>
    </lineage>
</organism>
<dbReference type="VEuPathDB" id="CryptoDB:Cvel_3641"/>
<protein>
    <submittedName>
        <fullName evidence="3">Uncharacterized protein</fullName>
    </submittedName>
</protein>
<evidence type="ECO:0000313" key="3">
    <source>
        <dbReference type="EMBL" id="CEM16902.1"/>
    </source>
</evidence>
<reference evidence="3" key="1">
    <citation type="submission" date="2014-11" db="EMBL/GenBank/DDBJ databases">
        <authorList>
            <person name="Otto D Thomas"/>
            <person name="Naeem Raeece"/>
        </authorList>
    </citation>
    <scope>NUCLEOTIDE SEQUENCE</scope>
</reference>
<evidence type="ECO:0000256" key="1">
    <source>
        <dbReference type="ARBA" id="ARBA00022737"/>
    </source>
</evidence>
<dbReference type="EMBL" id="CDMZ01000562">
    <property type="protein sequence ID" value="CEM16902.1"/>
    <property type="molecule type" value="Genomic_DNA"/>
</dbReference>
<dbReference type="Gene3D" id="2.20.110.10">
    <property type="entry name" value="Histone H3 K4-specific methyltransferase SET7/9 N-terminal domain"/>
    <property type="match status" value="1"/>
</dbReference>
<dbReference type="SMART" id="SM00698">
    <property type="entry name" value="MORN"/>
    <property type="match status" value="5"/>
</dbReference>
<feature type="compositionally biased region" description="Low complexity" evidence="2">
    <location>
        <begin position="1703"/>
        <end position="1712"/>
    </location>
</feature>
<accession>A0A0G4FS18</accession>